<dbReference type="EMBL" id="MU167666">
    <property type="protein sequence ID" value="KAG0139253.1"/>
    <property type="molecule type" value="Genomic_DNA"/>
</dbReference>
<accession>A0A9P6T6B8</accession>
<name>A0A9P6T6B8_9BASI</name>
<gene>
    <name evidence="1" type="ORF">CROQUDRAFT_101861</name>
</gene>
<protein>
    <submittedName>
        <fullName evidence="1">Uncharacterized protein</fullName>
    </submittedName>
</protein>
<reference evidence="1" key="1">
    <citation type="submission" date="2013-11" db="EMBL/GenBank/DDBJ databases">
        <title>Genome sequence of the fusiform rust pathogen reveals effectors for host alternation and coevolution with pine.</title>
        <authorList>
            <consortium name="DOE Joint Genome Institute"/>
            <person name="Smith K."/>
            <person name="Pendleton A."/>
            <person name="Kubisiak T."/>
            <person name="Anderson C."/>
            <person name="Salamov A."/>
            <person name="Aerts A."/>
            <person name="Riley R."/>
            <person name="Clum A."/>
            <person name="Lindquist E."/>
            <person name="Ence D."/>
            <person name="Campbell M."/>
            <person name="Kronenberg Z."/>
            <person name="Feau N."/>
            <person name="Dhillon B."/>
            <person name="Hamelin R."/>
            <person name="Burleigh J."/>
            <person name="Smith J."/>
            <person name="Yandell M."/>
            <person name="Nelson C."/>
            <person name="Grigoriev I."/>
            <person name="Davis J."/>
        </authorList>
    </citation>
    <scope>NUCLEOTIDE SEQUENCE</scope>
    <source>
        <strain evidence="1">G11</strain>
    </source>
</reference>
<dbReference type="Proteomes" id="UP000886653">
    <property type="component" value="Unassembled WGS sequence"/>
</dbReference>
<dbReference type="AlphaFoldDB" id="A0A9P6T6B8"/>
<evidence type="ECO:0000313" key="2">
    <source>
        <dbReference type="Proteomes" id="UP000886653"/>
    </source>
</evidence>
<evidence type="ECO:0000313" key="1">
    <source>
        <dbReference type="EMBL" id="KAG0139253.1"/>
    </source>
</evidence>
<organism evidence="1 2">
    <name type="scientific">Cronartium quercuum f. sp. fusiforme G11</name>
    <dbReference type="NCBI Taxonomy" id="708437"/>
    <lineage>
        <taxon>Eukaryota</taxon>
        <taxon>Fungi</taxon>
        <taxon>Dikarya</taxon>
        <taxon>Basidiomycota</taxon>
        <taxon>Pucciniomycotina</taxon>
        <taxon>Pucciniomycetes</taxon>
        <taxon>Pucciniales</taxon>
        <taxon>Coleosporiaceae</taxon>
        <taxon>Cronartium</taxon>
    </lineage>
</organism>
<keyword evidence="2" id="KW-1185">Reference proteome</keyword>
<comment type="caution">
    <text evidence="1">The sequence shown here is derived from an EMBL/GenBank/DDBJ whole genome shotgun (WGS) entry which is preliminary data.</text>
</comment>
<proteinExistence type="predicted"/>
<sequence length="94" mass="10581">MVRKANQTRAPWRTEGLDSGILVSLDSGKPTAKYKVHFDGSSAAVPGALKIFGSSFFGYIPNRFQPRHARLVNRSKLVDSKSFNTKDEAWKRRQ</sequence>